<protein>
    <submittedName>
        <fullName evidence="1">Uncharacterized protein</fullName>
    </submittedName>
</protein>
<evidence type="ECO:0000313" key="1">
    <source>
        <dbReference type="EMBL" id="GGH63196.1"/>
    </source>
</evidence>
<proteinExistence type="predicted"/>
<keyword evidence="2" id="KW-1185">Reference proteome</keyword>
<name>A0ABQ1ZFA4_9BACL</name>
<reference evidence="2" key="1">
    <citation type="journal article" date="2019" name="Int. J. Syst. Evol. Microbiol.">
        <title>The Global Catalogue of Microorganisms (GCM) 10K type strain sequencing project: providing services to taxonomists for standard genome sequencing and annotation.</title>
        <authorList>
            <consortium name="The Broad Institute Genomics Platform"/>
            <consortium name="The Broad Institute Genome Sequencing Center for Infectious Disease"/>
            <person name="Wu L."/>
            <person name="Ma J."/>
        </authorList>
    </citation>
    <scope>NUCLEOTIDE SEQUENCE [LARGE SCALE GENOMIC DNA]</scope>
    <source>
        <strain evidence="2">CGMCC 1.12770</strain>
    </source>
</reference>
<organism evidence="1 2">
    <name type="scientific">Paenibacillus silvae</name>
    <dbReference type="NCBI Taxonomy" id="1325358"/>
    <lineage>
        <taxon>Bacteria</taxon>
        <taxon>Bacillati</taxon>
        <taxon>Bacillota</taxon>
        <taxon>Bacilli</taxon>
        <taxon>Bacillales</taxon>
        <taxon>Paenibacillaceae</taxon>
        <taxon>Paenibacillus</taxon>
    </lineage>
</organism>
<dbReference type="Proteomes" id="UP000652153">
    <property type="component" value="Unassembled WGS sequence"/>
</dbReference>
<sequence>MHIRVRQSFLLFLELFFRSYLPEIEDFYIEEANHLDKCQKSRAAASGTDVVTIAVIPGYIGFHSSKEYIR</sequence>
<gene>
    <name evidence="1" type="ORF">GCM10008014_40390</name>
</gene>
<evidence type="ECO:0000313" key="2">
    <source>
        <dbReference type="Proteomes" id="UP000652153"/>
    </source>
</evidence>
<comment type="caution">
    <text evidence="1">The sequence shown here is derived from an EMBL/GenBank/DDBJ whole genome shotgun (WGS) entry which is preliminary data.</text>
</comment>
<dbReference type="EMBL" id="BMFU01000006">
    <property type="protein sequence ID" value="GGH63196.1"/>
    <property type="molecule type" value="Genomic_DNA"/>
</dbReference>
<accession>A0ABQ1ZFA4</accession>